<dbReference type="PANTHER" id="PTHR10811">
    <property type="entry name" value="FRINGE-RELATED"/>
    <property type="match status" value="1"/>
</dbReference>
<dbReference type="STRING" id="981085.W9QNB9"/>
<dbReference type="AlphaFoldDB" id="W9QNB9"/>
<protein>
    <submittedName>
        <fullName evidence="1">Uncharacterized protein</fullName>
    </submittedName>
</protein>
<gene>
    <name evidence="1" type="ORF">L484_016993</name>
</gene>
<evidence type="ECO:0000313" key="1">
    <source>
        <dbReference type="EMBL" id="EXB36741.1"/>
    </source>
</evidence>
<proteinExistence type="predicted"/>
<name>W9QNB9_9ROSA</name>
<dbReference type="InterPro" id="IPR006740">
    <property type="entry name" value="DUF604"/>
</dbReference>
<dbReference type="Proteomes" id="UP000030645">
    <property type="component" value="Unassembled WGS sequence"/>
</dbReference>
<organism evidence="1 2">
    <name type="scientific">Morus notabilis</name>
    <dbReference type="NCBI Taxonomy" id="981085"/>
    <lineage>
        <taxon>Eukaryota</taxon>
        <taxon>Viridiplantae</taxon>
        <taxon>Streptophyta</taxon>
        <taxon>Embryophyta</taxon>
        <taxon>Tracheophyta</taxon>
        <taxon>Spermatophyta</taxon>
        <taxon>Magnoliopsida</taxon>
        <taxon>eudicotyledons</taxon>
        <taxon>Gunneridae</taxon>
        <taxon>Pentapetalae</taxon>
        <taxon>rosids</taxon>
        <taxon>fabids</taxon>
        <taxon>Rosales</taxon>
        <taxon>Moraceae</taxon>
        <taxon>Moreae</taxon>
        <taxon>Morus</taxon>
    </lineage>
</organism>
<dbReference type="eggNOG" id="KOG2246">
    <property type="taxonomic scope" value="Eukaryota"/>
</dbReference>
<sequence>MAFGGAGFAISYPLAAELVRVLDGCIDQKIQGCLCELLDIRGNPYGLLVAHLVAPLVSLHHLHYLELLFPTLTRIDSLNKLKSAHHMDPGRTLQHSFHYDLRRN</sequence>
<accession>W9QNB9</accession>
<reference evidence="2" key="1">
    <citation type="submission" date="2013-01" db="EMBL/GenBank/DDBJ databases">
        <title>Draft Genome Sequence of a Mulberry Tree, Morus notabilis C.K. Schneid.</title>
        <authorList>
            <person name="He N."/>
            <person name="Zhao S."/>
        </authorList>
    </citation>
    <scope>NUCLEOTIDE SEQUENCE</scope>
</reference>
<dbReference type="Pfam" id="PF04646">
    <property type="entry name" value="DUF604"/>
    <property type="match status" value="1"/>
</dbReference>
<evidence type="ECO:0000313" key="2">
    <source>
        <dbReference type="Proteomes" id="UP000030645"/>
    </source>
</evidence>
<keyword evidence="2" id="KW-1185">Reference proteome</keyword>
<dbReference type="EMBL" id="KE343588">
    <property type="protein sequence ID" value="EXB36741.1"/>
    <property type="molecule type" value="Genomic_DNA"/>
</dbReference>